<dbReference type="AlphaFoldDB" id="F9NUI9"/>
<feature type="transmembrane region" description="Helical" evidence="2">
    <location>
        <begin position="351"/>
        <end position="370"/>
    </location>
</feature>
<dbReference type="EMBL" id="AFUN01000023">
    <property type="protein sequence ID" value="EGR97305.1"/>
    <property type="molecule type" value="Genomic_DNA"/>
</dbReference>
<name>F9NUI9_9ACTN</name>
<proteinExistence type="predicted"/>
<evidence type="ECO:0000256" key="2">
    <source>
        <dbReference type="SAM" id="Phobius"/>
    </source>
</evidence>
<keyword evidence="2" id="KW-0472">Membrane</keyword>
<evidence type="ECO:0000313" key="3">
    <source>
        <dbReference type="EMBL" id="EGR97305.1"/>
    </source>
</evidence>
<feature type="region of interest" description="Disordered" evidence="1">
    <location>
        <begin position="64"/>
        <end position="84"/>
    </location>
</feature>
<evidence type="ECO:0008006" key="5">
    <source>
        <dbReference type="Google" id="ProtNLM"/>
    </source>
</evidence>
<protein>
    <recommendedName>
        <fullName evidence="5">Bacterial Ig-like domain-containing protein</fullName>
    </recommendedName>
</protein>
<evidence type="ECO:0000256" key="1">
    <source>
        <dbReference type="SAM" id="MobiDB-lite"/>
    </source>
</evidence>
<dbReference type="PATRIC" id="fig|1051006.4.peg.832"/>
<feature type="region of interest" description="Disordered" evidence="1">
    <location>
        <begin position="271"/>
        <end position="333"/>
    </location>
</feature>
<feature type="compositionally biased region" description="Pro residues" evidence="1">
    <location>
        <begin position="279"/>
        <end position="295"/>
    </location>
</feature>
<evidence type="ECO:0000313" key="4">
    <source>
        <dbReference type="Proteomes" id="UP000007832"/>
    </source>
</evidence>
<organism evidence="3 4">
    <name type="scientific">[Propionibacterium] namnetense SK182B-JCVI</name>
    <dbReference type="NCBI Taxonomy" id="1051006"/>
    <lineage>
        <taxon>Bacteria</taxon>
        <taxon>Bacillati</taxon>
        <taxon>Actinomycetota</taxon>
        <taxon>Actinomycetes</taxon>
        <taxon>Propionibacteriales</taxon>
        <taxon>Propionibacteriaceae</taxon>
        <taxon>Cutibacterium</taxon>
    </lineage>
</organism>
<feature type="region of interest" description="Disordered" evidence="1">
    <location>
        <begin position="371"/>
        <end position="399"/>
    </location>
</feature>
<reference evidence="3 4" key="1">
    <citation type="submission" date="2011-07" db="EMBL/GenBank/DDBJ databases">
        <title>Genome Sequence of Propionibacterium acnes SK182B-JCVI.</title>
        <authorList>
            <person name="Durkin A.S."/>
            <person name="Madupu R."/>
            <person name="Hostetler J."/>
            <person name="Radune D."/>
            <person name="Torralba M."/>
            <person name="Methe B."/>
            <person name="Sutton G."/>
            <person name="Strausberg R.L."/>
            <person name="Nelson K.E."/>
        </authorList>
    </citation>
    <scope>NUCLEOTIDE SEQUENCE [LARGE SCALE GENOMIC DNA]</scope>
    <source>
        <strain evidence="3 4">SK182B-JCVI</strain>
    </source>
</reference>
<feature type="compositionally biased region" description="Low complexity" evidence="1">
    <location>
        <begin position="296"/>
        <end position="318"/>
    </location>
</feature>
<gene>
    <name evidence="3" type="ORF">HMPREF1162_1189</name>
</gene>
<keyword evidence="2" id="KW-0812">Transmembrane</keyword>
<comment type="caution">
    <text evidence="3">The sequence shown here is derived from an EMBL/GenBank/DDBJ whole genome shotgun (WGS) entry which is preliminary data.</text>
</comment>
<dbReference type="Proteomes" id="UP000007832">
    <property type="component" value="Unassembled WGS sequence"/>
</dbReference>
<dbReference type="STRING" id="1574624.GCA_001642025_02074"/>
<keyword evidence="2" id="KW-1133">Transmembrane helix</keyword>
<accession>F9NUI9</accession>
<sequence>MGVCMTPSLGDRATLVSSAIEPLRLSCSRSTKGGRVSVKYRRALALTSVLVISTSILTPPVCPTPTPRSVSVAHAAPPGAPPPGDLTMSASLSPSGTVQVKGALRTQTKQPVSRALINLTVDGKPLAVGVTHDNGAWSGTFRLFPAMHAGAHELSATFDGAEGVGAASTNGTFSIAAQPTVLTAAVNPTTATPGALLNVSGTVTLPIHRRVADRQVAILLGTDGQAALTTPTDSQGNYQAAFQVPLDAPNGPLTVTVKLVDSRYGVSQRTVTVQVKPASPSPSPAPTPTPTPSPTPTSVTPTPTPSPSTNTPAATNASGESPDGRIPQTSSSPVPIAQRSVLEAFGGRKPVLTLAGVIGVLLLGALLGSLTRRRGGSDRSGNEGDGNSLFDDWDSPNRR</sequence>